<feature type="region of interest" description="Disordered" evidence="1">
    <location>
        <begin position="1"/>
        <end position="24"/>
    </location>
</feature>
<reference evidence="2 3" key="1">
    <citation type="journal article" date="2015" name="Proc. Natl. Acad. Sci. U.S.A.">
        <title>The resurrection genome of Boea hygrometrica: A blueprint for survival of dehydration.</title>
        <authorList>
            <person name="Xiao L."/>
            <person name="Yang G."/>
            <person name="Zhang L."/>
            <person name="Yang X."/>
            <person name="Zhao S."/>
            <person name="Ji Z."/>
            <person name="Zhou Q."/>
            <person name="Hu M."/>
            <person name="Wang Y."/>
            <person name="Chen M."/>
            <person name="Xu Y."/>
            <person name="Jin H."/>
            <person name="Xiao X."/>
            <person name="Hu G."/>
            <person name="Bao F."/>
            <person name="Hu Y."/>
            <person name="Wan P."/>
            <person name="Li L."/>
            <person name="Deng X."/>
            <person name="Kuang T."/>
            <person name="Xiang C."/>
            <person name="Zhu J.K."/>
            <person name="Oliver M.J."/>
            <person name="He Y."/>
        </authorList>
    </citation>
    <scope>NUCLEOTIDE SEQUENCE [LARGE SCALE GENOMIC DNA]</scope>
    <source>
        <strain evidence="3">cv. XS01</strain>
    </source>
</reference>
<sequence length="182" mass="20401">MEEILERSPTLPRTSKTTTENDENCRRKATVNSALVSILRSLLADVALIARINEEATRVSQHFGVLTTGFSSCASEERSTEGLRNQSQELLEDMMTRWIVLERELLPAFGRFACESCCQLVKRYDVVLISGNGVVLECFLAIAYLVVAADFNEIKEVSAGRSLLFSRLNIGVQQTFIWGDYK</sequence>
<evidence type="ECO:0000313" key="2">
    <source>
        <dbReference type="EMBL" id="KZV43938.1"/>
    </source>
</evidence>
<dbReference type="EMBL" id="KQ997573">
    <property type="protein sequence ID" value="KZV43938.1"/>
    <property type="molecule type" value="Genomic_DNA"/>
</dbReference>
<organism evidence="2 3">
    <name type="scientific">Dorcoceras hygrometricum</name>
    <dbReference type="NCBI Taxonomy" id="472368"/>
    <lineage>
        <taxon>Eukaryota</taxon>
        <taxon>Viridiplantae</taxon>
        <taxon>Streptophyta</taxon>
        <taxon>Embryophyta</taxon>
        <taxon>Tracheophyta</taxon>
        <taxon>Spermatophyta</taxon>
        <taxon>Magnoliopsida</taxon>
        <taxon>eudicotyledons</taxon>
        <taxon>Gunneridae</taxon>
        <taxon>Pentapetalae</taxon>
        <taxon>asterids</taxon>
        <taxon>lamiids</taxon>
        <taxon>Lamiales</taxon>
        <taxon>Gesneriaceae</taxon>
        <taxon>Didymocarpoideae</taxon>
        <taxon>Trichosporeae</taxon>
        <taxon>Loxocarpinae</taxon>
        <taxon>Dorcoceras</taxon>
    </lineage>
</organism>
<name>A0A2Z7CAN2_9LAMI</name>
<gene>
    <name evidence="2" type="ORF">F511_16276</name>
</gene>
<keyword evidence="3" id="KW-1185">Reference proteome</keyword>
<proteinExistence type="predicted"/>
<evidence type="ECO:0000256" key="1">
    <source>
        <dbReference type="SAM" id="MobiDB-lite"/>
    </source>
</evidence>
<accession>A0A2Z7CAN2</accession>
<protein>
    <submittedName>
        <fullName evidence="2">Uncharacterized protein</fullName>
    </submittedName>
</protein>
<dbReference type="AlphaFoldDB" id="A0A2Z7CAN2"/>
<dbReference type="Proteomes" id="UP000250235">
    <property type="component" value="Unassembled WGS sequence"/>
</dbReference>
<evidence type="ECO:0000313" key="3">
    <source>
        <dbReference type="Proteomes" id="UP000250235"/>
    </source>
</evidence>